<comment type="caution">
    <text evidence="1">The sequence shown here is derived from an EMBL/GenBank/DDBJ whole genome shotgun (WGS) entry which is preliminary data.</text>
</comment>
<protein>
    <submittedName>
        <fullName evidence="1">Uncharacterized protein</fullName>
    </submittedName>
</protein>
<reference evidence="1" key="2">
    <citation type="submission" date="2022-01" db="EMBL/GenBank/DDBJ databases">
        <authorList>
            <person name="Yamashiro T."/>
            <person name="Shiraishi A."/>
            <person name="Satake H."/>
            <person name="Nakayama K."/>
        </authorList>
    </citation>
    <scope>NUCLEOTIDE SEQUENCE</scope>
</reference>
<keyword evidence="2" id="KW-1185">Reference proteome</keyword>
<dbReference type="EMBL" id="BQNB010013811">
    <property type="protein sequence ID" value="GJT20529.1"/>
    <property type="molecule type" value="Genomic_DNA"/>
</dbReference>
<dbReference type="Proteomes" id="UP001151760">
    <property type="component" value="Unassembled WGS sequence"/>
</dbReference>
<name>A0ABQ5C633_9ASTR</name>
<evidence type="ECO:0000313" key="2">
    <source>
        <dbReference type="Proteomes" id="UP001151760"/>
    </source>
</evidence>
<gene>
    <name evidence="1" type="ORF">Tco_0890466</name>
</gene>
<accession>A0ABQ5C633</accession>
<reference evidence="1" key="1">
    <citation type="journal article" date="2022" name="Int. J. Mol. Sci.">
        <title>Draft Genome of Tanacetum Coccineum: Genomic Comparison of Closely Related Tanacetum-Family Plants.</title>
        <authorList>
            <person name="Yamashiro T."/>
            <person name="Shiraishi A."/>
            <person name="Nakayama K."/>
            <person name="Satake H."/>
        </authorList>
    </citation>
    <scope>NUCLEOTIDE SEQUENCE</scope>
</reference>
<proteinExistence type="predicted"/>
<evidence type="ECO:0000313" key="1">
    <source>
        <dbReference type="EMBL" id="GJT20529.1"/>
    </source>
</evidence>
<organism evidence="1 2">
    <name type="scientific">Tanacetum coccineum</name>
    <dbReference type="NCBI Taxonomy" id="301880"/>
    <lineage>
        <taxon>Eukaryota</taxon>
        <taxon>Viridiplantae</taxon>
        <taxon>Streptophyta</taxon>
        <taxon>Embryophyta</taxon>
        <taxon>Tracheophyta</taxon>
        <taxon>Spermatophyta</taxon>
        <taxon>Magnoliopsida</taxon>
        <taxon>eudicotyledons</taxon>
        <taxon>Gunneridae</taxon>
        <taxon>Pentapetalae</taxon>
        <taxon>asterids</taxon>
        <taxon>campanulids</taxon>
        <taxon>Asterales</taxon>
        <taxon>Asteraceae</taxon>
        <taxon>Asteroideae</taxon>
        <taxon>Anthemideae</taxon>
        <taxon>Anthemidinae</taxon>
        <taxon>Tanacetum</taxon>
    </lineage>
</organism>
<sequence length="147" mass="17169">MQKVDEFNKMAAYFEIDHLVPLSEMVHVLILNKLARKKRRSIDGLVKKEIQSINSIWRASSKTLLNEPILRMVYFDDPHKQDFIIVNDFDDPNDKIMYSVQETFLMLHNGPGIDDLARTFGSLLLAEVDKRNLNPNKQMRVIEKLIQ</sequence>